<dbReference type="NCBIfam" id="TIGR00526">
    <property type="entry name" value="folB_dom"/>
    <property type="match status" value="1"/>
</dbReference>
<dbReference type="Gene3D" id="3.30.1130.10">
    <property type="match status" value="1"/>
</dbReference>
<dbReference type="FunFam" id="3.30.1130.10:FF:000002">
    <property type="entry name" value="7,8-dihydroneopterin aldolase"/>
    <property type="match status" value="1"/>
</dbReference>
<keyword evidence="11" id="KW-1185">Reference proteome</keyword>
<feature type="domain" description="Dihydroneopterin aldolase/epimerase" evidence="9">
    <location>
        <begin position="17"/>
        <end position="127"/>
    </location>
</feature>
<evidence type="ECO:0000259" key="9">
    <source>
        <dbReference type="SMART" id="SM00905"/>
    </source>
</evidence>
<protein>
    <recommendedName>
        <fullName evidence="8">7,8-dihydroneopterin aldolase</fullName>
        <ecNumber evidence="8">4.1.2.25</ecNumber>
    </recommendedName>
</protein>
<dbReference type="InterPro" id="IPR043133">
    <property type="entry name" value="GTP-CH-I_C/QueF"/>
</dbReference>
<name>F3L081_9GAMM</name>
<dbReference type="GO" id="GO:0046654">
    <property type="term" value="P:tetrahydrofolate biosynthetic process"/>
    <property type="evidence" value="ECO:0007669"/>
    <property type="project" value="UniProtKB-UniRule"/>
</dbReference>
<evidence type="ECO:0000256" key="2">
    <source>
        <dbReference type="ARBA" id="ARBA00001353"/>
    </source>
</evidence>
<evidence type="ECO:0000256" key="4">
    <source>
        <dbReference type="ARBA" id="ARBA00005708"/>
    </source>
</evidence>
<dbReference type="Proteomes" id="UP000005615">
    <property type="component" value="Unassembled WGS sequence"/>
</dbReference>
<organism evidence="10 11">
    <name type="scientific">Aequoribacter fuscus</name>
    <dbReference type="NCBI Taxonomy" id="2518989"/>
    <lineage>
        <taxon>Bacteria</taxon>
        <taxon>Pseudomonadati</taxon>
        <taxon>Pseudomonadota</taxon>
        <taxon>Gammaproteobacteria</taxon>
        <taxon>Cellvibrionales</taxon>
        <taxon>Halieaceae</taxon>
        <taxon>Aequoribacter</taxon>
    </lineage>
</organism>
<proteinExistence type="inferred from homology"/>
<dbReference type="EC" id="4.1.2.25" evidence="8"/>
<evidence type="ECO:0000256" key="7">
    <source>
        <dbReference type="ARBA" id="ARBA00023239"/>
    </source>
</evidence>
<comment type="function">
    <text evidence="8">Catalyzes the conversion of 7,8-dihydroneopterin to 6-hydroxymethyl-7,8-dihydropterin.</text>
</comment>
<dbReference type="PANTHER" id="PTHR42844">
    <property type="entry name" value="DIHYDRONEOPTERIN ALDOLASE 1-RELATED"/>
    <property type="match status" value="1"/>
</dbReference>
<dbReference type="STRING" id="2518989.IMCC3088_776"/>
<dbReference type="SUPFAM" id="SSF55620">
    <property type="entry name" value="Tetrahydrobiopterin biosynthesis enzymes-like"/>
    <property type="match status" value="1"/>
</dbReference>
<keyword evidence="6" id="KW-0413">Isomerase</keyword>
<dbReference type="SMART" id="SM00905">
    <property type="entry name" value="FolB"/>
    <property type="match status" value="1"/>
</dbReference>
<dbReference type="GO" id="GO:0016853">
    <property type="term" value="F:isomerase activity"/>
    <property type="evidence" value="ECO:0007669"/>
    <property type="project" value="UniProtKB-KW"/>
</dbReference>
<comment type="catalytic activity">
    <reaction evidence="2 8">
        <text>7,8-dihydroneopterin = 6-hydroxymethyl-7,8-dihydropterin + glycolaldehyde</text>
        <dbReference type="Rhea" id="RHEA:10540"/>
        <dbReference type="ChEBI" id="CHEBI:17001"/>
        <dbReference type="ChEBI" id="CHEBI:17071"/>
        <dbReference type="ChEBI" id="CHEBI:44841"/>
        <dbReference type="EC" id="4.1.2.25"/>
    </reaction>
</comment>
<keyword evidence="7 8" id="KW-0456">Lyase</keyword>
<dbReference type="eggNOG" id="COG1539">
    <property type="taxonomic scope" value="Bacteria"/>
</dbReference>
<evidence type="ECO:0000256" key="8">
    <source>
        <dbReference type="RuleBase" id="RU362079"/>
    </source>
</evidence>
<evidence type="ECO:0000256" key="3">
    <source>
        <dbReference type="ARBA" id="ARBA00005013"/>
    </source>
</evidence>
<comment type="catalytic activity">
    <reaction evidence="1">
        <text>7,8-dihydroneopterin = 7,8-dihydromonapterin</text>
        <dbReference type="Rhea" id="RHEA:45328"/>
        <dbReference type="ChEBI" id="CHEBI:17001"/>
        <dbReference type="ChEBI" id="CHEBI:71175"/>
        <dbReference type="EC" id="5.1.99.8"/>
    </reaction>
</comment>
<dbReference type="NCBIfam" id="TIGR00525">
    <property type="entry name" value="folB"/>
    <property type="match status" value="1"/>
</dbReference>
<evidence type="ECO:0000256" key="6">
    <source>
        <dbReference type="ARBA" id="ARBA00023235"/>
    </source>
</evidence>
<reference evidence="10 11" key="1">
    <citation type="journal article" date="2011" name="J. Bacteriol.">
        <title>Genome sequence of strain IMCC3088, a proteorhodopsin-containing marine bacterium belonging to the OM60/NOR5 clade.</title>
        <authorList>
            <person name="Jang Y."/>
            <person name="Oh H.M."/>
            <person name="Kang I."/>
            <person name="Lee K."/>
            <person name="Yang S.J."/>
            <person name="Cho J.C."/>
        </authorList>
    </citation>
    <scope>NUCLEOTIDE SEQUENCE [LARGE SCALE GENOMIC DNA]</scope>
    <source>
        <strain evidence="10 11">IMCC3088</strain>
    </source>
</reference>
<dbReference type="GO" id="GO:0004150">
    <property type="term" value="F:dihydroneopterin aldolase activity"/>
    <property type="evidence" value="ECO:0007669"/>
    <property type="project" value="UniProtKB-UniRule"/>
</dbReference>
<evidence type="ECO:0000256" key="1">
    <source>
        <dbReference type="ARBA" id="ARBA00000693"/>
    </source>
</evidence>
<dbReference type="Pfam" id="PF02152">
    <property type="entry name" value="FolB"/>
    <property type="match status" value="1"/>
</dbReference>
<accession>F3L081</accession>
<comment type="caution">
    <text evidence="10">The sequence shown here is derived from an EMBL/GenBank/DDBJ whole genome shotgun (WGS) entry which is preliminary data.</text>
</comment>
<dbReference type="GO" id="GO:0005737">
    <property type="term" value="C:cytoplasm"/>
    <property type="evidence" value="ECO:0007669"/>
    <property type="project" value="TreeGrafter"/>
</dbReference>
<gene>
    <name evidence="10" type="ORF">IMCC3088_776</name>
</gene>
<comment type="similarity">
    <text evidence="4 8">Belongs to the DHNA family.</text>
</comment>
<evidence type="ECO:0000256" key="5">
    <source>
        <dbReference type="ARBA" id="ARBA00022909"/>
    </source>
</evidence>
<sequence length="132" mass="14464">MALGGIASGVELMGDCVLIKGLRVPTCIGVHAWEREIRQELVLDIKLEWNNRLPAASDNVRDCLDYTAVSDWIMHYLAQSQAQLIETVAEQIAIGLLHQFGVAEVSLTVKKPGAVPQADWVGVELTRTQADL</sequence>
<dbReference type="UniPathway" id="UPA00077">
    <property type="reaction ID" value="UER00154"/>
</dbReference>
<keyword evidence="5 8" id="KW-0289">Folate biosynthesis</keyword>
<dbReference type="InterPro" id="IPR006156">
    <property type="entry name" value="Dihydroneopterin_aldolase"/>
</dbReference>
<dbReference type="InterPro" id="IPR006157">
    <property type="entry name" value="FolB_dom"/>
</dbReference>
<dbReference type="EMBL" id="AEIG01000019">
    <property type="protein sequence ID" value="EGG30294.1"/>
    <property type="molecule type" value="Genomic_DNA"/>
</dbReference>
<dbReference type="PANTHER" id="PTHR42844:SF1">
    <property type="entry name" value="DIHYDRONEOPTERIN ALDOLASE 1-RELATED"/>
    <property type="match status" value="1"/>
</dbReference>
<dbReference type="GO" id="GO:0046656">
    <property type="term" value="P:folic acid biosynthetic process"/>
    <property type="evidence" value="ECO:0007669"/>
    <property type="project" value="UniProtKB-UniRule"/>
</dbReference>
<dbReference type="RefSeq" id="WP_009575101.1">
    <property type="nucleotide sequence ID" value="NZ_AEIG01000019.1"/>
</dbReference>
<evidence type="ECO:0000313" key="11">
    <source>
        <dbReference type="Proteomes" id="UP000005615"/>
    </source>
</evidence>
<evidence type="ECO:0000313" key="10">
    <source>
        <dbReference type="EMBL" id="EGG30294.1"/>
    </source>
</evidence>
<dbReference type="AlphaFoldDB" id="F3L081"/>
<comment type="pathway">
    <text evidence="3 8">Cofactor biosynthesis; tetrahydrofolate biosynthesis; 2-amino-4-hydroxy-6-hydroxymethyl-7,8-dihydropteridine diphosphate from 7,8-dihydroneopterin triphosphate: step 3/4.</text>
</comment>